<dbReference type="InterPro" id="IPR003656">
    <property type="entry name" value="Znf_BED"/>
</dbReference>
<gene>
    <name evidence="12" type="ORF">BSL78_27379</name>
</gene>
<dbReference type="Proteomes" id="UP000230750">
    <property type="component" value="Unassembled WGS sequence"/>
</dbReference>
<dbReference type="SUPFAM" id="SSF140996">
    <property type="entry name" value="Hermes dimerisation domain"/>
    <property type="match status" value="1"/>
</dbReference>
<dbReference type="InterPro" id="IPR036236">
    <property type="entry name" value="Znf_C2H2_sf"/>
</dbReference>
<keyword evidence="6" id="KW-0238">DNA-binding</keyword>
<evidence type="ECO:0000256" key="4">
    <source>
        <dbReference type="ARBA" id="ARBA00022833"/>
    </source>
</evidence>
<comment type="subcellular location">
    <subcellularLocation>
        <location evidence="1">Nucleus</location>
    </subcellularLocation>
</comment>
<evidence type="ECO:0000256" key="7">
    <source>
        <dbReference type="ARBA" id="ARBA00023163"/>
    </source>
</evidence>
<dbReference type="InterPro" id="IPR052035">
    <property type="entry name" value="ZnF_BED_domain_contain"/>
</dbReference>
<evidence type="ECO:0000313" key="12">
    <source>
        <dbReference type="EMBL" id="PIK35792.1"/>
    </source>
</evidence>
<dbReference type="STRING" id="307972.A0A2G8JJ67"/>
<reference evidence="12 13" key="1">
    <citation type="journal article" date="2017" name="PLoS Biol.">
        <title>The sea cucumber genome provides insights into morphological evolution and visceral regeneration.</title>
        <authorList>
            <person name="Zhang X."/>
            <person name="Sun L."/>
            <person name="Yuan J."/>
            <person name="Sun Y."/>
            <person name="Gao Y."/>
            <person name="Zhang L."/>
            <person name="Li S."/>
            <person name="Dai H."/>
            <person name="Hamel J.F."/>
            <person name="Liu C."/>
            <person name="Yu Y."/>
            <person name="Liu S."/>
            <person name="Lin W."/>
            <person name="Guo K."/>
            <person name="Jin S."/>
            <person name="Xu P."/>
            <person name="Storey K.B."/>
            <person name="Huan P."/>
            <person name="Zhang T."/>
            <person name="Zhou Y."/>
            <person name="Zhang J."/>
            <person name="Lin C."/>
            <person name="Li X."/>
            <person name="Xing L."/>
            <person name="Huo D."/>
            <person name="Sun M."/>
            <person name="Wang L."/>
            <person name="Mercier A."/>
            <person name="Li F."/>
            <person name="Yang H."/>
            <person name="Xiang J."/>
        </authorList>
    </citation>
    <scope>NUCLEOTIDE SEQUENCE [LARGE SCALE GENOMIC DNA]</scope>
    <source>
        <strain evidence="12">Shaxun</strain>
        <tissue evidence="12">Muscle</tissue>
    </source>
</reference>
<evidence type="ECO:0000256" key="1">
    <source>
        <dbReference type="ARBA" id="ARBA00004123"/>
    </source>
</evidence>
<dbReference type="AlphaFoldDB" id="A0A2G8JJ67"/>
<dbReference type="GO" id="GO:0003677">
    <property type="term" value="F:DNA binding"/>
    <property type="evidence" value="ECO:0007669"/>
    <property type="project" value="UniProtKB-KW"/>
</dbReference>
<dbReference type="Pfam" id="PF02892">
    <property type="entry name" value="zf-BED"/>
    <property type="match status" value="1"/>
</dbReference>
<dbReference type="PROSITE" id="PS50808">
    <property type="entry name" value="ZF_BED"/>
    <property type="match status" value="1"/>
</dbReference>
<dbReference type="SMART" id="SM00614">
    <property type="entry name" value="ZnF_BED"/>
    <property type="match status" value="1"/>
</dbReference>
<comment type="caution">
    <text evidence="12">The sequence shown here is derived from an EMBL/GenBank/DDBJ whole genome shotgun (WGS) entry which is preliminary data.</text>
</comment>
<keyword evidence="4" id="KW-0862">Zinc</keyword>
<keyword evidence="8" id="KW-0539">Nucleus</keyword>
<dbReference type="GO" id="GO:0005634">
    <property type="term" value="C:nucleus"/>
    <property type="evidence" value="ECO:0007669"/>
    <property type="project" value="UniProtKB-SubCell"/>
</dbReference>
<feature type="domain" description="BED-type" evidence="11">
    <location>
        <begin position="4"/>
        <end position="59"/>
    </location>
</feature>
<keyword evidence="5" id="KW-0805">Transcription regulation</keyword>
<evidence type="ECO:0000256" key="9">
    <source>
        <dbReference type="PROSITE-ProRule" id="PRU00027"/>
    </source>
</evidence>
<evidence type="ECO:0000256" key="8">
    <source>
        <dbReference type="ARBA" id="ARBA00023242"/>
    </source>
</evidence>
<dbReference type="Pfam" id="PF05699">
    <property type="entry name" value="Dimer_Tnp_hAT"/>
    <property type="match status" value="1"/>
</dbReference>
<accession>A0A2G8JJ67</accession>
<keyword evidence="2" id="KW-0479">Metal-binding</keyword>
<feature type="region of interest" description="Disordered" evidence="10">
    <location>
        <begin position="44"/>
        <end position="66"/>
    </location>
</feature>
<dbReference type="SUPFAM" id="SSF53098">
    <property type="entry name" value="Ribonuclease H-like"/>
    <property type="match status" value="1"/>
</dbReference>
<name>A0A2G8JJ67_STIJA</name>
<keyword evidence="7" id="KW-0804">Transcription</keyword>
<proteinExistence type="predicted"/>
<dbReference type="PANTHER" id="PTHR46481">
    <property type="entry name" value="ZINC FINGER BED DOMAIN-CONTAINING PROTEIN 4"/>
    <property type="match status" value="1"/>
</dbReference>
<evidence type="ECO:0000256" key="2">
    <source>
        <dbReference type="ARBA" id="ARBA00022723"/>
    </source>
</evidence>
<keyword evidence="3 9" id="KW-0863">Zinc-finger</keyword>
<dbReference type="EMBL" id="MRZV01001812">
    <property type="protein sequence ID" value="PIK35792.1"/>
    <property type="molecule type" value="Genomic_DNA"/>
</dbReference>
<dbReference type="OrthoDB" id="1869581at2759"/>
<dbReference type="GO" id="GO:0008270">
    <property type="term" value="F:zinc ion binding"/>
    <property type="evidence" value="ECO:0007669"/>
    <property type="project" value="UniProtKB-KW"/>
</dbReference>
<keyword evidence="13" id="KW-1185">Reference proteome</keyword>
<dbReference type="SUPFAM" id="SSF57667">
    <property type="entry name" value="beta-beta-alpha zinc fingers"/>
    <property type="match status" value="1"/>
</dbReference>
<evidence type="ECO:0000259" key="11">
    <source>
        <dbReference type="PROSITE" id="PS50808"/>
    </source>
</evidence>
<evidence type="ECO:0000256" key="3">
    <source>
        <dbReference type="ARBA" id="ARBA00022771"/>
    </source>
</evidence>
<dbReference type="InterPro" id="IPR008906">
    <property type="entry name" value="HATC_C_dom"/>
</dbReference>
<evidence type="ECO:0000256" key="6">
    <source>
        <dbReference type="ARBA" id="ARBA00023125"/>
    </source>
</evidence>
<protein>
    <submittedName>
        <fullName evidence="12">Putative zinc finger BED domain-containing protein 1-like</fullName>
    </submittedName>
</protein>
<dbReference type="GO" id="GO:0046983">
    <property type="term" value="F:protein dimerization activity"/>
    <property type="evidence" value="ECO:0007669"/>
    <property type="project" value="InterPro"/>
</dbReference>
<organism evidence="12 13">
    <name type="scientific">Stichopus japonicus</name>
    <name type="common">Sea cucumber</name>
    <dbReference type="NCBI Taxonomy" id="307972"/>
    <lineage>
        <taxon>Eukaryota</taxon>
        <taxon>Metazoa</taxon>
        <taxon>Echinodermata</taxon>
        <taxon>Eleutherozoa</taxon>
        <taxon>Echinozoa</taxon>
        <taxon>Holothuroidea</taxon>
        <taxon>Aspidochirotacea</taxon>
        <taxon>Aspidochirotida</taxon>
        <taxon>Stichopodidae</taxon>
        <taxon>Apostichopus</taxon>
    </lineage>
</organism>
<evidence type="ECO:0000313" key="13">
    <source>
        <dbReference type="Proteomes" id="UP000230750"/>
    </source>
</evidence>
<sequence length="607" mass="68424">MASSKKSFVWKFFEVIEQEGGGKGAKCSLCSSVLSYSGSSTSSLGKHLTSKHPGEVPQSKAGPSGLKQASVAGYFKRTENRPCNAERRQEILDKLSQIIYQDLRPLSMVRTSSFRSLLNFVEPNFRVPSLRKHIVALYDVQRIKLSDQIQSLALLSLSTDHWTSAVNDAYLGITAHGMNKDWEIVNMNLGTAVTSERHTSENIANDLRRISAEWNIPEVFAVVHDNAANITNAVSNLDSYSVPCFAHTIQLAIKSGLAIRPVSNLLANSRSLSGLFRKSNPAWVLLKQAQQERDPTKAILKPIQDVPTRWNSSFLMLRRLLLLKDSITQIPENPTMGPDARRYNVRNLRDDEWYLAQELTKILEPLWQATEMWWGEKYVSISITYSILCGSLEKLIPSDDDLPALSSFKGKVRDELNRRFGFDSPGLRNKIPVVACALDPRFKMLSFIASNEVREAAYAEIERLATKHTSDTPVETEPTQPKKQSVLQNLLGQAFQQQASQEPDTLNAELSHYRELRQQDPVIDPLQWWKAQQNWFPRLAHLARIVLAVPVTSAPAERLFSAAGELLSKKRLRMEPHFADKLLFLRENNKTNVATEIDKSDSESEED</sequence>
<dbReference type="InterPro" id="IPR012337">
    <property type="entry name" value="RNaseH-like_sf"/>
</dbReference>
<dbReference type="PANTHER" id="PTHR46481:SF10">
    <property type="entry name" value="ZINC FINGER BED DOMAIN-CONTAINING PROTEIN 39"/>
    <property type="match status" value="1"/>
</dbReference>
<evidence type="ECO:0000256" key="10">
    <source>
        <dbReference type="SAM" id="MobiDB-lite"/>
    </source>
</evidence>
<evidence type="ECO:0000256" key="5">
    <source>
        <dbReference type="ARBA" id="ARBA00023015"/>
    </source>
</evidence>
<dbReference type="GO" id="GO:0009791">
    <property type="term" value="P:post-embryonic development"/>
    <property type="evidence" value="ECO:0007669"/>
    <property type="project" value="UniProtKB-ARBA"/>
</dbReference>